<keyword evidence="3" id="KW-1185">Reference proteome</keyword>
<feature type="coiled-coil region" evidence="2">
    <location>
        <begin position="30"/>
        <end position="64"/>
    </location>
</feature>
<dbReference type="InterPro" id="IPR051500">
    <property type="entry name" value="cTAGE_MIA/OTOR"/>
</dbReference>
<dbReference type="GO" id="GO:0005789">
    <property type="term" value="C:endoplasmic reticulum membrane"/>
    <property type="evidence" value="ECO:0007669"/>
    <property type="project" value="TreeGrafter"/>
</dbReference>
<evidence type="ECO:0000313" key="3">
    <source>
        <dbReference type="Proteomes" id="UP000504640"/>
    </source>
</evidence>
<dbReference type="AlphaFoldDB" id="A0A6J3F3J1"/>
<dbReference type="GeneID" id="116527336"/>
<accession>A0A6J3F3J1</accession>
<dbReference type="GO" id="GO:0070971">
    <property type="term" value="C:endoplasmic reticulum exit site"/>
    <property type="evidence" value="ECO:0007669"/>
    <property type="project" value="TreeGrafter"/>
</dbReference>
<evidence type="ECO:0000313" key="4">
    <source>
        <dbReference type="RefSeq" id="XP_032100144.1"/>
    </source>
</evidence>
<dbReference type="GO" id="GO:0035459">
    <property type="term" value="P:vesicle cargo loading"/>
    <property type="evidence" value="ECO:0007669"/>
    <property type="project" value="TreeGrafter"/>
</dbReference>
<dbReference type="PANTHER" id="PTHR23158">
    <property type="entry name" value="MELANOMA INHIBITORY ACTIVITY-RELATED"/>
    <property type="match status" value="1"/>
</dbReference>
<keyword evidence="1 2" id="KW-0175">Coiled coil</keyword>
<protein>
    <submittedName>
        <fullName evidence="4">CTAGE family member 9-like</fullName>
    </submittedName>
</protein>
<evidence type="ECO:0000256" key="1">
    <source>
        <dbReference type="ARBA" id="ARBA00023054"/>
    </source>
</evidence>
<sequence length="146" mass="17511">MTELCQENAMKLHEKLTVEENYQLEKEEKLSKVDEKISHSTEELETYRKQAKDLEEELETTILYYQGQIISYEKKAHDNWLAARTAERNLNDLRTENAYNRQKLTETEFKFELLGKTLMHLMFQIQHLAENIPHMVPHHWVSLHLK</sequence>
<reference evidence="4" key="1">
    <citation type="submission" date="2025-08" db="UniProtKB">
        <authorList>
            <consortium name="RefSeq"/>
        </authorList>
    </citation>
    <scope>IDENTIFICATION</scope>
    <source>
        <tissue evidence="4">Blood</tissue>
    </source>
</reference>
<name>A0A6J3F3J1_SAPAP</name>
<dbReference type="PANTHER" id="PTHR23158:SF38">
    <property type="entry name" value="MELANOMA INHIBITORY ACTIVITY PROTEIN 2"/>
    <property type="match status" value="1"/>
</dbReference>
<dbReference type="GO" id="GO:0009306">
    <property type="term" value="P:protein secretion"/>
    <property type="evidence" value="ECO:0007669"/>
    <property type="project" value="TreeGrafter"/>
</dbReference>
<proteinExistence type="predicted"/>
<dbReference type="GO" id="GO:0006888">
    <property type="term" value="P:endoplasmic reticulum to Golgi vesicle-mediated transport"/>
    <property type="evidence" value="ECO:0007669"/>
    <property type="project" value="TreeGrafter"/>
</dbReference>
<evidence type="ECO:0000256" key="2">
    <source>
        <dbReference type="SAM" id="Coils"/>
    </source>
</evidence>
<dbReference type="RefSeq" id="XP_032100144.1">
    <property type="nucleotide sequence ID" value="XM_032244253.1"/>
</dbReference>
<organism evidence="3 4">
    <name type="scientific">Sapajus apella</name>
    <name type="common">Brown-capped capuchin</name>
    <name type="synonym">Cebus apella</name>
    <dbReference type="NCBI Taxonomy" id="9515"/>
    <lineage>
        <taxon>Eukaryota</taxon>
        <taxon>Metazoa</taxon>
        <taxon>Chordata</taxon>
        <taxon>Craniata</taxon>
        <taxon>Vertebrata</taxon>
        <taxon>Euteleostomi</taxon>
        <taxon>Mammalia</taxon>
        <taxon>Eutheria</taxon>
        <taxon>Euarchontoglires</taxon>
        <taxon>Primates</taxon>
        <taxon>Haplorrhini</taxon>
        <taxon>Platyrrhini</taxon>
        <taxon>Cebidae</taxon>
        <taxon>Cebinae</taxon>
        <taxon>Sapajus</taxon>
    </lineage>
</organism>
<dbReference type="Proteomes" id="UP000504640">
    <property type="component" value="Unplaced"/>
</dbReference>
<gene>
    <name evidence="4" type="primary">LOC116527336</name>
</gene>